<keyword evidence="2" id="KW-1185">Reference proteome</keyword>
<proteinExistence type="predicted"/>
<accession>A0ACC0Q1Q1</accession>
<evidence type="ECO:0000313" key="1">
    <source>
        <dbReference type="EMBL" id="KAI8571957.1"/>
    </source>
</evidence>
<comment type="caution">
    <text evidence="1">The sequence shown here is derived from an EMBL/GenBank/DDBJ whole genome shotgun (WGS) entry which is preliminary data.</text>
</comment>
<reference evidence="1" key="1">
    <citation type="submission" date="2022-02" db="EMBL/GenBank/DDBJ databases">
        <title>Plant Genome Project.</title>
        <authorList>
            <person name="Zhang R.-G."/>
        </authorList>
    </citation>
    <scope>NUCLEOTIDE SEQUENCE</scope>
    <source>
        <strain evidence="1">AT1</strain>
    </source>
</reference>
<sequence>MVGNIKLNTDGCWYEANRRGEFGGIFSYHNEKKLGNMKIESDSFTAVNSINEGNPGNYPQSVVINEAHYLLNRTNTSLSHNYHSTDQCADHLACVGAKQDEDLVVLAKMPIFIREFVIRNSLNLMKVLD</sequence>
<evidence type="ECO:0000313" key="2">
    <source>
        <dbReference type="Proteomes" id="UP001062846"/>
    </source>
</evidence>
<organism evidence="1 2">
    <name type="scientific">Rhododendron molle</name>
    <name type="common">Chinese azalea</name>
    <name type="synonym">Azalea mollis</name>
    <dbReference type="NCBI Taxonomy" id="49168"/>
    <lineage>
        <taxon>Eukaryota</taxon>
        <taxon>Viridiplantae</taxon>
        <taxon>Streptophyta</taxon>
        <taxon>Embryophyta</taxon>
        <taxon>Tracheophyta</taxon>
        <taxon>Spermatophyta</taxon>
        <taxon>Magnoliopsida</taxon>
        <taxon>eudicotyledons</taxon>
        <taxon>Gunneridae</taxon>
        <taxon>Pentapetalae</taxon>
        <taxon>asterids</taxon>
        <taxon>Ericales</taxon>
        <taxon>Ericaceae</taxon>
        <taxon>Ericoideae</taxon>
        <taxon>Rhodoreae</taxon>
        <taxon>Rhododendron</taxon>
    </lineage>
</organism>
<protein>
    <submittedName>
        <fullName evidence="1">Uncharacterized protein</fullName>
    </submittedName>
</protein>
<gene>
    <name evidence="1" type="ORF">RHMOL_Rhmol01G0161400</name>
</gene>
<dbReference type="Proteomes" id="UP001062846">
    <property type="component" value="Chromosome 1"/>
</dbReference>
<dbReference type="EMBL" id="CM046388">
    <property type="protein sequence ID" value="KAI8571957.1"/>
    <property type="molecule type" value="Genomic_DNA"/>
</dbReference>
<name>A0ACC0Q1Q1_RHOML</name>